<name>A0A3D9H0B4_9FLAO</name>
<comment type="caution">
    <text evidence="2">The sequence shown here is derived from an EMBL/GenBank/DDBJ whole genome shotgun (WGS) entry which is preliminary data.</text>
</comment>
<protein>
    <submittedName>
        <fullName evidence="2">Uncharacterized protein</fullName>
    </submittedName>
</protein>
<dbReference type="EMBL" id="QRDV01000007">
    <property type="protein sequence ID" value="RED42940.1"/>
    <property type="molecule type" value="Genomic_DNA"/>
</dbReference>
<dbReference type="Proteomes" id="UP000256980">
    <property type="component" value="Unassembled WGS sequence"/>
</dbReference>
<proteinExistence type="predicted"/>
<gene>
    <name evidence="2" type="ORF">DFQ10_107127</name>
</gene>
<dbReference type="OrthoDB" id="9940294at2"/>
<evidence type="ECO:0000313" key="3">
    <source>
        <dbReference type="Proteomes" id="UP000256980"/>
    </source>
</evidence>
<evidence type="ECO:0000313" key="2">
    <source>
        <dbReference type="EMBL" id="RED42940.1"/>
    </source>
</evidence>
<feature type="region of interest" description="Disordered" evidence="1">
    <location>
        <begin position="22"/>
        <end position="59"/>
    </location>
</feature>
<keyword evidence="3" id="KW-1185">Reference proteome</keyword>
<accession>A0A3D9H0B4</accession>
<sequence length="59" mass="7264">MKDFFIKLNTFFRNILLDDVDKPYGKPLPYHRKFNSKERQKKDIKHKRANEHKQQTKGF</sequence>
<organism evidence="2 3">
    <name type="scientific">Winogradskyella eximia</name>
    <dbReference type="NCBI Taxonomy" id="262006"/>
    <lineage>
        <taxon>Bacteria</taxon>
        <taxon>Pseudomonadati</taxon>
        <taxon>Bacteroidota</taxon>
        <taxon>Flavobacteriia</taxon>
        <taxon>Flavobacteriales</taxon>
        <taxon>Flavobacteriaceae</taxon>
        <taxon>Winogradskyella</taxon>
    </lineage>
</organism>
<dbReference type="RefSeq" id="WP_115818127.1">
    <property type="nucleotide sequence ID" value="NZ_QRDV01000007.1"/>
</dbReference>
<dbReference type="AlphaFoldDB" id="A0A3D9H0B4"/>
<reference evidence="2 3" key="1">
    <citation type="submission" date="2018-07" db="EMBL/GenBank/DDBJ databases">
        <title>Genomic Encyclopedia of Type Strains, Phase III (KMG-III): the genomes of soil and plant-associated and newly described type strains.</title>
        <authorList>
            <person name="Whitman W."/>
        </authorList>
    </citation>
    <scope>NUCLEOTIDE SEQUENCE [LARGE SCALE GENOMIC DNA]</scope>
    <source>
        <strain evidence="2 3">CECT 7946</strain>
    </source>
</reference>
<evidence type="ECO:0000256" key="1">
    <source>
        <dbReference type="SAM" id="MobiDB-lite"/>
    </source>
</evidence>